<dbReference type="InterPro" id="IPR018977">
    <property type="entry name" value="NurA_domain"/>
</dbReference>
<dbReference type="STRING" id="660517.SAMN04487946_101566"/>
<sequence>MPLYRGRVAEELEGKKSEFTGKAINQKAVEEFQGAAQNLTSEFSSEEIKQALEEYELPSALPTEEYSEGGDLVISFEESSGWESHEAVNNWAKKNIRGVTTVAADGSQIDPVTEFEQPVGLVQAVWIANSHTDEGDYQRDVETKVLSPEDILFEDPNTGHIQVDNEEVPLSRFETEMQVLEKQIKKYSDESEPPVVLYDGPLILSFAQMFDQPVRERYGEALARVLAASKHHEVPVVGYTAGSKASDFAKMIEKLDLIDASSSVRDYQIFEEMTENWGDRTILFNSRRDNSLNQLQTTYHGVEYDFSDRILFSYMQIGSGPQLDRLDLPEWVLEEDLVDHVMSVIRSECGVGRGYPEILQAADADAVISRQDREEFLRMYQDFSNENDIELRWNNKALSKKRRRR</sequence>
<dbReference type="Proteomes" id="UP000199170">
    <property type="component" value="Unassembled WGS sequence"/>
</dbReference>
<dbReference type="AlphaFoldDB" id="A0A1H3DGH6"/>
<dbReference type="OrthoDB" id="191284at2157"/>
<organism evidence="2 3">
    <name type="scientific">Halobellus clavatus</name>
    <dbReference type="NCBI Taxonomy" id="660517"/>
    <lineage>
        <taxon>Archaea</taxon>
        <taxon>Methanobacteriati</taxon>
        <taxon>Methanobacteriota</taxon>
        <taxon>Stenosarchaea group</taxon>
        <taxon>Halobacteria</taxon>
        <taxon>Halobacteriales</taxon>
        <taxon>Haloferacaceae</taxon>
        <taxon>Halobellus</taxon>
    </lineage>
</organism>
<evidence type="ECO:0000313" key="2">
    <source>
        <dbReference type="EMBL" id="SDX65573.1"/>
    </source>
</evidence>
<dbReference type="SMART" id="SM00933">
    <property type="entry name" value="NurA"/>
    <property type="match status" value="1"/>
</dbReference>
<dbReference type="RefSeq" id="WP_089764895.1">
    <property type="nucleotide sequence ID" value="NZ_FNPB01000001.1"/>
</dbReference>
<evidence type="ECO:0000313" key="3">
    <source>
        <dbReference type="Proteomes" id="UP000199170"/>
    </source>
</evidence>
<accession>A0A1H3DGH6</accession>
<dbReference type="EMBL" id="FNPB01000001">
    <property type="protein sequence ID" value="SDX65573.1"/>
    <property type="molecule type" value="Genomic_DNA"/>
</dbReference>
<feature type="domain" description="NurA" evidence="1">
    <location>
        <begin position="99"/>
        <end position="368"/>
    </location>
</feature>
<keyword evidence="3" id="KW-1185">Reference proteome</keyword>
<gene>
    <name evidence="2" type="ORF">SAMN04487946_101566</name>
</gene>
<reference evidence="3" key="1">
    <citation type="submission" date="2016-10" db="EMBL/GenBank/DDBJ databases">
        <authorList>
            <person name="Varghese N."/>
            <person name="Submissions S."/>
        </authorList>
    </citation>
    <scope>NUCLEOTIDE SEQUENCE [LARGE SCALE GENOMIC DNA]</scope>
    <source>
        <strain evidence="3">CGMCC 1.10118</strain>
    </source>
</reference>
<evidence type="ECO:0000259" key="1">
    <source>
        <dbReference type="SMART" id="SM00933"/>
    </source>
</evidence>
<proteinExistence type="predicted"/>
<dbReference type="Pfam" id="PF09376">
    <property type="entry name" value="NurA"/>
    <property type="match status" value="1"/>
</dbReference>
<protein>
    <submittedName>
        <fullName evidence="2">NurA domain-containing protein</fullName>
    </submittedName>
</protein>
<name>A0A1H3DGH6_9EURY</name>